<dbReference type="Proteomes" id="UP000005204">
    <property type="component" value="Unassembled WGS sequence"/>
</dbReference>
<proteinExistence type="predicted"/>
<accession>A0A8R2MBF1</accession>
<organism evidence="1 2">
    <name type="scientific">Bombyx mori</name>
    <name type="common">Silk moth</name>
    <dbReference type="NCBI Taxonomy" id="7091"/>
    <lineage>
        <taxon>Eukaryota</taxon>
        <taxon>Metazoa</taxon>
        <taxon>Ecdysozoa</taxon>
        <taxon>Arthropoda</taxon>
        <taxon>Hexapoda</taxon>
        <taxon>Insecta</taxon>
        <taxon>Pterygota</taxon>
        <taxon>Neoptera</taxon>
        <taxon>Endopterygota</taxon>
        <taxon>Lepidoptera</taxon>
        <taxon>Glossata</taxon>
        <taxon>Ditrysia</taxon>
        <taxon>Bombycoidea</taxon>
        <taxon>Bombycidae</taxon>
        <taxon>Bombycinae</taxon>
        <taxon>Bombyx</taxon>
    </lineage>
</organism>
<evidence type="ECO:0000313" key="2">
    <source>
        <dbReference type="Proteomes" id="UP000005204"/>
    </source>
</evidence>
<reference evidence="2" key="1">
    <citation type="journal article" date="2008" name="Insect Biochem. Mol. Biol.">
        <title>The genome of a lepidopteran model insect, the silkworm Bombyx mori.</title>
        <authorList>
            <consortium name="International Silkworm Genome Consortium"/>
        </authorList>
    </citation>
    <scope>NUCLEOTIDE SEQUENCE [LARGE SCALE GENOMIC DNA]</scope>
    <source>
        <strain evidence="2">p50T</strain>
    </source>
</reference>
<sequence>MDFLDSLDLDTDNKSQRVRSWYLYEQFKEIEKNQLDAPGDSRTNRIKIKSCATGSQKGKPEEGFMTSSELVKVIQGCTIVLSMEMRPYSVLALKIYSKALLTSMTKPLMVSMIFMMT</sequence>
<reference evidence="1" key="2">
    <citation type="submission" date="2022-06" db="UniProtKB">
        <authorList>
            <consortium name="EnsemblMetazoa"/>
        </authorList>
    </citation>
    <scope>IDENTIFICATION</scope>
    <source>
        <strain evidence="1">p50T (Dazao)</strain>
    </source>
</reference>
<dbReference type="EnsemblMetazoa" id="XM_038021282.1">
    <property type="protein sequence ID" value="XP_037877210.1"/>
    <property type="gene ID" value="LOC119630789"/>
</dbReference>
<evidence type="ECO:0000313" key="1">
    <source>
        <dbReference type="EnsemblMetazoa" id="XP_037877210.1"/>
    </source>
</evidence>
<dbReference type="AlphaFoldDB" id="A0A8R2MBF1"/>
<protein>
    <submittedName>
        <fullName evidence="1">Uncharacterized protein</fullName>
    </submittedName>
</protein>
<name>A0A8R2MBF1_BOMMO</name>
<keyword evidence="2" id="KW-1185">Reference proteome</keyword>